<dbReference type="NCBIfam" id="NF003768">
    <property type="entry name" value="PRK05365.1"/>
    <property type="match status" value="1"/>
</dbReference>
<evidence type="ECO:0000313" key="2">
    <source>
        <dbReference type="EMBL" id="RLQ89310.1"/>
    </source>
</evidence>
<dbReference type="InterPro" id="IPR029479">
    <property type="entry name" value="Nitroreductase"/>
</dbReference>
<accession>A0A3L7JFQ3</accession>
<dbReference type="PANTHER" id="PTHR43543">
    <property type="entry name" value="MALONIC SEMIALDEHYDE REDUCTASE RUTE-RELATED"/>
    <property type="match status" value="1"/>
</dbReference>
<keyword evidence="3" id="KW-1185">Reference proteome</keyword>
<sequence length="201" mass="22502">MKKLPDEALNLLFLDARTANGFTDEDVPEETIHRLYDLTKMGPTASNSAPARFLFIRRGSDAKSRLLPHVSEKNRDKTEKAPWTVIVGYDTDFHTKMSVLFPDRANSFDTLSENPEKFDKHVMLNSSLQGAYMMIAARGLGLDCGPIGGFRADGVDAEFFEGHPERGAWRSSWLCNLGYMTPPDFKRLPRLSFEQGAAIAD</sequence>
<dbReference type="Gene3D" id="3.40.109.10">
    <property type="entry name" value="NADH Oxidase"/>
    <property type="match status" value="1"/>
</dbReference>
<evidence type="ECO:0000259" key="1">
    <source>
        <dbReference type="Pfam" id="PF00881"/>
    </source>
</evidence>
<dbReference type="InterPro" id="IPR050461">
    <property type="entry name" value="Nitroreductase_HadB/RutE"/>
</dbReference>
<dbReference type="InterPro" id="IPR000415">
    <property type="entry name" value="Nitroreductase-like"/>
</dbReference>
<dbReference type="PANTHER" id="PTHR43543:SF1">
    <property type="entry name" value="MALONIC SEMIALDEHYDE REDUCTASE RUTE-RELATED"/>
    <property type="match status" value="1"/>
</dbReference>
<name>A0A3L7JFQ3_9HYPH</name>
<dbReference type="Pfam" id="PF00881">
    <property type="entry name" value="Nitroreductase"/>
    <property type="match status" value="1"/>
</dbReference>
<gene>
    <name evidence="2" type="ORF">D8780_00985</name>
</gene>
<dbReference type="GO" id="GO:0016491">
    <property type="term" value="F:oxidoreductase activity"/>
    <property type="evidence" value="ECO:0007669"/>
    <property type="project" value="InterPro"/>
</dbReference>
<dbReference type="Proteomes" id="UP000281094">
    <property type="component" value="Unassembled WGS sequence"/>
</dbReference>
<evidence type="ECO:0000313" key="3">
    <source>
        <dbReference type="Proteomes" id="UP000281094"/>
    </source>
</evidence>
<dbReference type="RefSeq" id="WP_121646276.1">
    <property type="nucleotide sequence ID" value="NZ_RCWN01000001.1"/>
</dbReference>
<proteinExistence type="predicted"/>
<dbReference type="SUPFAM" id="SSF55469">
    <property type="entry name" value="FMN-dependent nitroreductase-like"/>
    <property type="match status" value="1"/>
</dbReference>
<comment type="caution">
    <text evidence="2">The sequence shown here is derived from an EMBL/GenBank/DDBJ whole genome shotgun (WGS) entry which is preliminary data.</text>
</comment>
<organism evidence="2 3">
    <name type="scientific">Notoacmeibacter ruber</name>
    <dbReference type="NCBI Taxonomy" id="2670375"/>
    <lineage>
        <taxon>Bacteria</taxon>
        <taxon>Pseudomonadati</taxon>
        <taxon>Pseudomonadota</taxon>
        <taxon>Alphaproteobacteria</taxon>
        <taxon>Hyphomicrobiales</taxon>
        <taxon>Notoacmeibacteraceae</taxon>
        <taxon>Notoacmeibacter</taxon>
    </lineage>
</organism>
<reference evidence="2 3" key="1">
    <citation type="submission" date="2018-10" db="EMBL/GenBank/DDBJ databases">
        <title>Notoacmeibacter sp. M2BS9Y-3-1, whole genome shotgun sequence.</title>
        <authorList>
            <person name="Tuo L."/>
        </authorList>
    </citation>
    <scope>NUCLEOTIDE SEQUENCE [LARGE SCALE GENOMIC DNA]</scope>
    <source>
        <strain evidence="2 3">M2BS9Y-3-1</strain>
    </source>
</reference>
<protein>
    <submittedName>
        <fullName evidence="2">Malonic semialdehyde reductase</fullName>
    </submittedName>
</protein>
<dbReference type="EMBL" id="RCWN01000001">
    <property type="protein sequence ID" value="RLQ89310.1"/>
    <property type="molecule type" value="Genomic_DNA"/>
</dbReference>
<feature type="domain" description="Nitroreductase" evidence="1">
    <location>
        <begin position="21"/>
        <end position="157"/>
    </location>
</feature>
<dbReference type="AlphaFoldDB" id="A0A3L7JFQ3"/>